<dbReference type="InterPro" id="IPR036457">
    <property type="entry name" value="PPM-type-like_dom_sf"/>
</dbReference>
<organism evidence="5 6">
    <name type="scientific">Lacisediminihabitans profunda</name>
    <dbReference type="NCBI Taxonomy" id="2594790"/>
    <lineage>
        <taxon>Bacteria</taxon>
        <taxon>Bacillati</taxon>
        <taxon>Actinomycetota</taxon>
        <taxon>Actinomycetes</taxon>
        <taxon>Micrococcales</taxon>
        <taxon>Microbacteriaceae</taxon>
        <taxon>Lacisediminihabitans</taxon>
    </lineage>
</organism>
<dbReference type="Gene3D" id="3.40.50.2300">
    <property type="match status" value="1"/>
</dbReference>
<dbReference type="InterPro" id="IPR052016">
    <property type="entry name" value="Bact_Sigma-Reg"/>
</dbReference>
<dbReference type="PANTHER" id="PTHR43156">
    <property type="entry name" value="STAGE II SPORULATION PROTEIN E-RELATED"/>
    <property type="match status" value="1"/>
</dbReference>
<sequence length="363" mass="38769">MTTSEDAYRVLVLDDDPDIAEYTRTVLERRGGCQVLSLNDPRLAVAALEDFQPDVVVTDIEMPGMSGLEVLALMREAQPGLPVIVMTAHVSIDYAVRALRSQADEFLTKPISHPELISIVRRLASQWRSRREADLELDRAAEVQRGLLPRQLVALDGYQLDGDCTPARAVGGDFFDWYPVSDGAAFTVADVMGKGIGAAIIAATVRSVLRSGAGGPDLGQVMSVADSSLEPDLERAGAFVTLFHARLNAALGEVRYVDAGHGLSLVVRAAGGTKRLATTSFPLGSGFGGGWREHILTLLPGDTLVSVSDGVLDLFDGTLASLDEVERIARSASSARDIVDALLERASHGAPDDVTVVVLRRDL</sequence>
<dbReference type="SMART" id="SM00331">
    <property type="entry name" value="PP2C_SIG"/>
    <property type="match status" value="1"/>
</dbReference>
<keyword evidence="6" id="KW-1185">Reference proteome</keyword>
<keyword evidence="1" id="KW-0378">Hydrolase</keyword>
<dbReference type="Gene3D" id="3.60.40.10">
    <property type="entry name" value="PPM-type phosphatase domain"/>
    <property type="match status" value="1"/>
</dbReference>
<dbReference type="InterPro" id="IPR001789">
    <property type="entry name" value="Sig_transdc_resp-reg_receiver"/>
</dbReference>
<accession>A0A5C8UU82</accession>
<dbReference type="CDD" id="cd00156">
    <property type="entry name" value="REC"/>
    <property type="match status" value="1"/>
</dbReference>
<evidence type="ECO:0000313" key="6">
    <source>
        <dbReference type="Proteomes" id="UP000321379"/>
    </source>
</evidence>
<feature type="modified residue" description="4-aspartylphosphate" evidence="2">
    <location>
        <position position="59"/>
    </location>
</feature>
<dbReference type="Pfam" id="PF00072">
    <property type="entry name" value="Response_reg"/>
    <property type="match status" value="1"/>
</dbReference>
<dbReference type="PROSITE" id="PS51746">
    <property type="entry name" value="PPM_2"/>
    <property type="match status" value="1"/>
</dbReference>
<dbReference type="PROSITE" id="PS50110">
    <property type="entry name" value="RESPONSE_REGULATORY"/>
    <property type="match status" value="1"/>
</dbReference>
<dbReference type="SMART" id="SM00448">
    <property type="entry name" value="REC"/>
    <property type="match status" value="1"/>
</dbReference>
<dbReference type="EMBL" id="VRMG01000005">
    <property type="protein sequence ID" value="TXN31128.1"/>
    <property type="molecule type" value="Genomic_DNA"/>
</dbReference>
<gene>
    <name evidence="5" type="ORF">FVP33_05940</name>
</gene>
<dbReference type="PANTHER" id="PTHR43156:SF2">
    <property type="entry name" value="STAGE II SPORULATION PROTEIN E"/>
    <property type="match status" value="1"/>
</dbReference>
<evidence type="ECO:0000259" key="3">
    <source>
        <dbReference type="PROSITE" id="PS50110"/>
    </source>
</evidence>
<feature type="domain" description="Response regulatory" evidence="3">
    <location>
        <begin position="9"/>
        <end position="124"/>
    </location>
</feature>
<evidence type="ECO:0000259" key="4">
    <source>
        <dbReference type="PROSITE" id="PS51746"/>
    </source>
</evidence>
<dbReference type="GO" id="GO:0000160">
    <property type="term" value="P:phosphorelay signal transduction system"/>
    <property type="evidence" value="ECO:0007669"/>
    <property type="project" value="InterPro"/>
</dbReference>
<evidence type="ECO:0000256" key="1">
    <source>
        <dbReference type="ARBA" id="ARBA00022801"/>
    </source>
</evidence>
<dbReference type="InterPro" id="IPR011006">
    <property type="entry name" value="CheY-like_superfamily"/>
</dbReference>
<dbReference type="SUPFAM" id="SSF52172">
    <property type="entry name" value="CheY-like"/>
    <property type="match status" value="1"/>
</dbReference>
<dbReference type="RefSeq" id="WP_147782714.1">
    <property type="nucleotide sequence ID" value="NZ_VRMG01000005.1"/>
</dbReference>
<dbReference type="SUPFAM" id="SSF81606">
    <property type="entry name" value="PP2C-like"/>
    <property type="match status" value="1"/>
</dbReference>
<dbReference type="AlphaFoldDB" id="A0A5C8UU82"/>
<comment type="caution">
    <text evidence="5">The sequence shown here is derived from an EMBL/GenBank/DDBJ whole genome shotgun (WGS) entry which is preliminary data.</text>
</comment>
<keyword evidence="2" id="KW-0597">Phosphoprotein</keyword>
<reference evidence="5 6" key="1">
    <citation type="submission" date="2019-08" db="EMBL/GenBank/DDBJ databases">
        <title>Bacterial whole genome sequence for Glaciihabitans sp. CHu50b-6-2.</title>
        <authorList>
            <person name="Jin L."/>
        </authorList>
    </citation>
    <scope>NUCLEOTIDE SEQUENCE [LARGE SCALE GENOMIC DNA]</scope>
    <source>
        <strain evidence="5 6">CHu50b-6-2</strain>
    </source>
</reference>
<dbReference type="Proteomes" id="UP000321379">
    <property type="component" value="Unassembled WGS sequence"/>
</dbReference>
<protein>
    <submittedName>
        <fullName evidence="5">Response regulator</fullName>
    </submittedName>
</protein>
<dbReference type="Pfam" id="PF07228">
    <property type="entry name" value="SpoIIE"/>
    <property type="match status" value="1"/>
</dbReference>
<proteinExistence type="predicted"/>
<dbReference type="InterPro" id="IPR001932">
    <property type="entry name" value="PPM-type_phosphatase-like_dom"/>
</dbReference>
<feature type="domain" description="PPM-type phosphatase" evidence="4">
    <location>
        <begin position="157"/>
        <end position="361"/>
    </location>
</feature>
<evidence type="ECO:0000313" key="5">
    <source>
        <dbReference type="EMBL" id="TXN31128.1"/>
    </source>
</evidence>
<dbReference type="GO" id="GO:0016791">
    <property type="term" value="F:phosphatase activity"/>
    <property type="evidence" value="ECO:0007669"/>
    <property type="project" value="TreeGrafter"/>
</dbReference>
<name>A0A5C8UU82_9MICO</name>
<evidence type="ECO:0000256" key="2">
    <source>
        <dbReference type="PROSITE-ProRule" id="PRU00169"/>
    </source>
</evidence>